<dbReference type="Proteomes" id="UP000192738">
    <property type="component" value="Unassembled WGS sequence"/>
</dbReference>
<protein>
    <recommendedName>
        <fullName evidence="3">N-formylglutamate amidohydrolase</fullName>
    </recommendedName>
</protein>
<dbReference type="STRING" id="112901.SAMN04488500_107205"/>
<organism evidence="1 2">
    <name type="scientific">Sporomusa malonica</name>
    <dbReference type="NCBI Taxonomy" id="112901"/>
    <lineage>
        <taxon>Bacteria</taxon>
        <taxon>Bacillati</taxon>
        <taxon>Bacillota</taxon>
        <taxon>Negativicutes</taxon>
        <taxon>Selenomonadales</taxon>
        <taxon>Sporomusaceae</taxon>
        <taxon>Sporomusa</taxon>
    </lineage>
</organism>
<dbReference type="Gene3D" id="3.40.630.40">
    <property type="entry name" value="Zn-dependent exopeptidases"/>
    <property type="match status" value="2"/>
</dbReference>
<keyword evidence="2" id="KW-1185">Reference proteome</keyword>
<dbReference type="SUPFAM" id="SSF53187">
    <property type="entry name" value="Zn-dependent exopeptidases"/>
    <property type="match status" value="1"/>
</dbReference>
<dbReference type="EMBL" id="FWXI01000007">
    <property type="protein sequence ID" value="SMC72586.1"/>
    <property type="molecule type" value="Genomic_DNA"/>
</dbReference>
<proteinExistence type="predicted"/>
<accession>A0A1W2BI72</accession>
<name>A0A1W2BI72_9FIRM</name>
<dbReference type="RefSeq" id="WP_084575708.1">
    <property type="nucleotide sequence ID" value="NZ_CP155572.1"/>
</dbReference>
<gene>
    <name evidence="1" type="ORF">SAMN04488500_107205</name>
</gene>
<evidence type="ECO:0000313" key="2">
    <source>
        <dbReference type="Proteomes" id="UP000192738"/>
    </source>
</evidence>
<dbReference type="OrthoDB" id="1678514at2"/>
<evidence type="ECO:0000313" key="1">
    <source>
        <dbReference type="EMBL" id="SMC72586.1"/>
    </source>
</evidence>
<evidence type="ECO:0008006" key="3">
    <source>
        <dbReference type="Google" id="ProtNLM"/>
    </source>
</evidence>
<sequence length="219" mass="24691">MITGNYIKYCFGSQSCHVDAVHATSPQSDRFTDEIVAGIITKTGCAGIIGTVSRTVADLNRPPGQGNEEAVWEYRDVIGQFLYNTGLLKPGSRNLARPYLHIGIHGMKDQPHGPLSIEVGTIHGKTCSVRVKKWFGETLKAKVRDYSPDIKVIFDKHWVGNQSLASHRWGEGRRYPGYGKNYNAFQVEIARTLREYHRQEMIDIFTAVVADFTLMFSRR</sequence>
<dbReference type="AlphaFoldDB" id="A0A1W2BI72"/>
<reference evidence="1 2" key="1">
    <citation type="submission" date="2017-04" db="EMBL/GenBank/DDBJ databases">
        <authorList>
            <person name="Afonso C.L."/>
            <person name="Miller P.J."/>
            <person name="Scott M.A."/>
            <person name="Spackman E."/>
            <person name="Goraichik I."/>
            <person name="Dimitrov K.M."/>
            <person name="Suarez D.L."/>
            <person name="Swayne D.E."/>
        </authorList>
    </citation>
    <scope>NUCLEOTIDE SEQUENCE [LARGE SCALE GENOMIC DNA]</scope>
    <source>
        <strain evidence="1 2">DSM 5090</strain>
    </source>
</reference>